<keyword evidence="6" id="KW-0812">Transmembrane</keyword>
<dbReference type="InterPro" id="IPR016024">
    <property type="entry name" value="ARM-type_fold"/>
</dbReference>
<feature type="repeat" description="ARM" evidence="5">
    <location>
        <begin position="341"/>
        <end position="369"/>
    </location>
</feature>
<organism evidence="7 8">
    <name type="scientific">Ectocarpus siliculosus</name>
    <name type="common">Brown alga</name>
    <name type="synonym">Conferva siliculosa</name>
    <dbReference type="NCBI Taxonomy" id="2880"/>
    <lineage>
        <taxon>Eukaryota</taxon>
        <taxon>Sar</taxon>
        <taxon>Stramenopiles</taxon>
        <taxon>Ochrophyta</taxon>
        <taxon>PX clade</taxon>
        <taxon>Phaeophyceae</taxon>
        <taxon>Ectocarpales</taxon>
        <taxon>Ectocarpaceae</taxon>
        <taxon>Ectocarpus</taxon>
    </lineage>
</organism>
<gene>
    <name evidence="7" type="primary">Importin</name>
    <name evidence="7" type="ORF">Esi_0136_0071</name>
</gene>
<evidence type="ECO:0000256" key="2">
    <source>
        <dbReference type="ARBA" id="ARBA00022448"/>
    </source>
</evidence>
<keyword evidence="2" id="KW-0813">Transport</keyword>
<dbReference type="PROSITE" id="PS50176">
    <property type="entry name" value="ARM_REPEAT"/>
    <property type="match status" value="1"/>
</dbReference>
<dbReference type="Gene3D" id="1.25.10.10">
    <property type="entry name" value="Leucine-rich Repeat Variant"/>
    <property type="match status" value="2"/>
</dbReference>
<name>D7FJT7_ECTSI</name>
<dbReference type="EMBL" id="FN649741">
    <property type="protein sequence ID" value="CBJ29189.1"/>
    <property type="molecule type" value="Genomic_DNA"/>
</dbReference>
<evidence type="ECO:0000256" key="5">
    <source>
        <dbReference type="PROSITE-ProRule" id="PRU00259"/>
    </source>
</evidence>
<dbReference type="Proteomes" id="UP000002630">
    <property type="component" value="Linkage Group LG16"/>
</dbReference>
<dbReference type="InterPro" id="IPR011989">
    <property type="entry name" value="ARM-like"/>
</dbReference>
<feature type="transmembrane region" description="Helical" evidence="6">
    <location>
        <begin position="847"/>
        <end position="866"/>
    </location>
</feature>
<accession>D7FJT7</accession>
<dbReference type="PANTHER" id="PTHR23316">
    <property type="entry name" value="IMPORTIN ALPHA"/>
    <property type="match status" value="1"/>
</dbReference>
<sequence length="867" mass="95255">MSGVTHLDVESFFDKINKHVGLKYAFAGIGLGSNAFLVNLKNKATLTFVEKALERALGSQYSAEAVATSTGQKFVPGERQNEGRCKTTIELEAAAASAAASHIGDSPARIFVLVGVSQRATYSYNTQAGLVKVGKNEERTACPLENGNPVPAGEQAGVASGLVAPHHQGRTADVVGAAAPAPATTRPGQESEHQLKVTVHEALELERWDFLYDTTSTPLQSVPVLAPIMNRNWEEARAKRDGKEAHQIQKTAAGGEFSALKSFVDQGSQNVMETERLSPQVQFDTITAVRQTLSTGHDPSFHVPKLVEFVENEGDPALQLESVRLLATISGSHTHAVVIHGAVPIFVRLLTNPNDDVREEVVRAVGHIAGYSSLSGDMVLQRGALGTLLQHLLQQLTDRSSLSMQRVATWALSKFYVGNSLPRLEQVSPALPTLTWLIHSVDEEVLTNSCAALGCLCTPRLGTSLYPRVNREMVQAVAGAEVCQRLVELLDHTSPAVQMQALFAINGIVSSEDQHTRIVASVIRIATEVGGLEDVRKWVPLLLNLLENDGAQVIFEVDPDSDAWRRLRHLLSSSNTEVRENTCQVIRRITLGNKEQTRAMIEAGIVPALIQLLSDLNPDTRRYVASVSNATEVGEPEEVGRWVPLLLDLLQNDDTQLLVKVLTILEIILQVVRDSDAWQPLRRLLSSPNTKVRDRTCQVIHRITLGSKEQTRAMVEAGIVPVLIQLLADVNYDIRSHAASAISNATKLGESEEVRRRIPLLLSLLEHIYFYEVMVDVLEIIEEILERGDTDAKAQGQEMNQMATCMAECGGWKHLECLERFGLSESVDGLGFFDISPKVRRNLTRLLFVYAMYLMFNLIFFSLNLIC</sequence>
<dbReference type="PROSITE" id="PS50077">
    <property type="entry name" value="HEAT_REPEAT"/>
    <property type="match status" value="1"/>
</dbReference>
<keyword evidence="3" id="KW-0653">Protein transport</keyword>
<protein>
    <submittedName>
        <fullName evidence="7">Importin alpha-1 subunit (Karyopherin alpha-1 subunit) (KAP alpha)</fullName>
    </submittedName>
</protein>
<keyword evidence="8" id="KW-1185">Reference proteome</keyword>
<keyword evidence="6" id="KW-0472">Membrane</keyword>
<evidence type="ECO:0000256" key="3">
    <source>
        <dbReference type="ARBA" id="ARBA00022927"/>
    </source>
</evidence>
<dbReference type="EMBL" id="FN647972">
    <property type="protein sequence ID" value="CBJ29189.1"/>
    <property type="molecule type" value="Genomic_DNA"/>
</dbReference>
<dbReference type="OrthoDB" id="7537227at2759"/>
<dbReference type="SUPFAM" id="SSF48371">
    <property type="entry name" value="ARM repeat"/>
    <property type="match status" value="2"/>
</dbReference>
<dbReference type="Pfam" id="PF00514">
    <property type="entry name" value="Arm"/>
    <property type="match status" value="3"/>
</dbReference>
<proteinExistence type="inferred from homology"/>
<comment type="similarity">
    <text evidence="1">Belongs to the importin alpha family.</text>
</comment>
<dbReference type="SMART" id="SM00185">
    <property type="entry name" value="ARM"/>
    <property type="match status" value="8"/>
</dbReference>
<evidence type="ECO:0000256" key="6">
    <source>
        <dbReference type="SAM" id="Phobius"/>
    </source>
</evidence>
<evidence type="ECO:0000313" key="7">
    <source>
        <dbReference type="EMBL" id="CBJ29189.1"/>
    </source>
</evidence>
<dbReference type="AlphaFoldDB" id="D7FJT7"/>
<evidence type="ECO:0000256" key="1">
    <source>
        <dbReference type="ARBA" id="ARBA00010394"/>
    </source>
</evidence>
<dbReference type="InParanoid" id="D7FJT7"/>
<dbReference type="InterPro" id="IPR000225">
    <property type="entry name" value="Armadillo"/>
</dbReference>
<feature type="repeat" description="HEAT" evidence="4">
    <location>
        <begin position="719"/>
        <end position="757"/>
    </location>
</feature>
<reference evidence="7 8" key="1">
    <citation type="journal article" date="2010" name="Nature">
        <title>The Ectocarpus genome and the independent evolution of multicellularity in brown algae.</title>
        <authorList>
            <person name="Cock J.M."/>
            <person name="Sterck L."/>
            <person name="Rouze P."/>
            <person name="Scornet D."/>
            <person name="Allen A.E."/>
            <person name="Amoutzias G."/>
            <person name="Anthouard V."/>
            <person name="Artiguenave F."/>
            <person name="Aury J.M."/>
            <person name="Badger J.H."/>
            <person name="Beszteri B."/>
            <person name="Billiau K."/>
            <person name="Bonnet E."/>
            <person name="Bothwell J.H."/>
            <person name="Bowler C."/>
            <person name="Boyen C."/>
            <person name="Brownlee C."/>
            <person name="Carrano C.J."/>
            <person name="Charrier B."/>
            <person name="Cho G.Y."/>
            <person name="Coelho S.M."/>
            <person name="Collen J."/>
            <person name="Corre E."/>
            <person name="Da Silva C."/>
            <person name="Delage L."/>
            <person name="Delaroque N."/>
            <person name="Dittami S.M."/>
            <person name="Doulbeau S."/>
            <person name="Elias M."/>
            <person name="Farnham G."/>
            <person name="Gachon C.M."/>
            <person name="Gschloessl B."/>
            <person name="Heesch S."/>
            <person name="Jabbari K."/>
            <person name="Jubin C."/>
            <person name="Kawai H."/>
            <person name="Kimura K."/>
            <person name="Kloareg B."/>
            <person name="Kupper F.C."/>
            <person name="Lang D."/>
            <person name="Le Bail A."/>
            <person name="Leblanc C."/>
            <person name="Lerouge P."/>
            <person name="Lohr M."/>
            <person name="Lopez P.J."/>
            <person name="Martens C."/>
            <person name="Maumus F."/>
            <person name="Michel G."/>
            <person name="Miranda-Saavedra D."/>
            <person name="Morales J."/>
            <person name="Moreau H."/>
            <person name="Motomura T."/>
            <person name="Nagasato C."/>
            <person name="Napoli C.A."/>
            <person name="Nelson D.R."/>
            <person name="Nyvall-Collen P."/>
            <person name="Peters A.F."/>
            <person name="Pommier C."/>
            <person name="Potin P."/>
            <person name="Poulain J."/>
            <person name="Quesneville H."/>
            <person name="Read B."/>
            <person name="Rensing S.A."/>
            <person name="Ritter A."/>
            <person name="Rousvoal S."/>
            <person name="Samanta M."/>
            <person name="Samson G."/>
            <person name="Schroeder D.C."/>
            <person name="Segurens B."/>
            <person name="Strittmatter M."/>
            <person name="Tonon T."/>
            <person name="Tregear J.W."/>
            <person name="Valentin K."/>
            <person name="von Dassow P."/>
            <person name="Yamagishi T."/>
            <person name="Van de Peer Y."/>
            <person name="Wincker P."/>
        </authorList>
    </citation>
    <scope>NUCLEOTIDE SEQUENCE [LARGE SCALE GENOMIC DNA]</scope>
    <source>
        <strain evidence="8">Ec32 / CCAP1310/4</strain>
    </source>
</reference>
<evidence type="ECO:0000256" key="4">
    <source>
        <dbReference type="PROSITE-ProRule" id="PRU00103"/>
    </source>
</evidence>
<evidence type="ECO:0000313" key="8">
    <source>
        <dbReference type="Proteomes" id="UP000002630"/>
    </source>
</evidence>
<dbReference type="InterPro" id="IPR021133">
    <property type="entry name" value="HEAT_type_2"/>
</dbReference>
<dbReference type="eggNOG" id="KOG0166">
    <property type="taxonomic scope" value="Eukaryota"/>
</dbReference>
<dbReference type="GO" id="GO:0015031">
    <property type="term" value="P:protein transport"/>
    <property type="evidence" value="ECO:0007669"/>
    <property type="project" value="UniProtKB-KW"/>
</dbReference>
<keyword evidence="6" id="KW-1133">Transmembrane helix</keyword>